<evidence type="ECO:0000313" key="2">
    <source>
        <dbReference type="Proteomes" id="UP001430356"/>
    </source>
</evidence>
<organism evidence="1 2">
    <name type="scientific">Novymonas esmeraldas</name>
    <dbReference type="NCBI Taxonomy" id="1808958"/>
    <lineage>
        <taxon>Eukaryota</taxon>
        <taxon>Discoba</taxon>
        <taxon>Euglenozoa</taxon>
        <taxon>Kinetoplastea</taxon>
        <taxon>Metakinetoplastina</taxon>
        <taxon>Trypanosomatida</taxon>
        <taxon>Trypanosomatidae</taxon>
        <taxon>Novymonas</taxon>
    </lineage>
</organism>
<dbReference type="AlphaFoldDB" id="A0AAW0EP56"/>
<accession>A0AAW0EP56</accession>
<gene>
    <name evidence="1" type="ORF">NESM_000420700</name>
</gene>
<dbReference type="Proteomes" id="UP001430356">
    <property type="component" value="Unassembled WGS sequence"/>
</dbReference>
<name>A0AAW0EP56_9TRYP</name>
<reference evidence="1 2" key="1">
    <citation type="journal article" date="2021" name="MBio">
        <title>A New Model Trypanosomatid, Novymonas esmeraldas: Genomic Perception of Its 'Candidatus Pandoraea novymonadis' Endosymbiont.</title>
        <authorList>
            <person name="Zakharova A."/>
            <person name="Saura A."/>
            <person name="Butenko A."/>
            <person name="Podesvova L."/>
            <person name="Warmusova S."/>
            <person name="Kostygov A.Y."/>
            <person name="Nenarokova A."/>
            <person name="Lukes J."/>
            <person name="Opperdoes F.R."/>
            <person name="Yurchenko V."/>
        </authorList>
    </citation>
    <scope>NUCLEOTIDE SEQUENCE [LARGE SCALE GENOMIC DNA]</scope>
    <source>
        <strain evidence="1 2">E262AT.01</strain>
    </source>
</reference>
<dbReference type="EMBL" id="JAECZO010000045">
    <property type="protein sequence ID" value="KAK7194981.1"/>
    <property type="molecule type" value="Genomic_DNA"/>
</dbReference>
<evidence type="ECO:0000313" key="1">
    <source>
        <dbReference type="EMBL" id="KAK7194981.1"/>
    </source>
</evidence>
<comment type="caution">
    <text evidence="1">The sequence shown here is derived from an EMBL/GenBank/DDBJ whole genome shotgun (WGS) entry which is preliminary data.</text>
</comment>
<protein>
    <submittedName>
        <fullName evidence="1">Uncharacterized protein</fullName>
    </submittedName>
</protein>
<keyword evidence="2" id="KW-1185">Reference proteome</keyword>
<proteinExistence type="predicted"/>
<sequence length="112" mass="12682">MAFKNYFSVGARRVVGRRKGRADGRLTGVQFDKLVRAPFRDRVMMTEMNGGRKKGAYNALDSNAIRQELRGARQSGNYAHLASQRVLRQISAERRDLKRGGLPSSTKRFPIQ</sequence>